<evidence type="ECO:0000313" key="1">
    <source>
        <dbReference type="EMBL" id="CDW33225.1"/>
    </source>
</evidence>
<dbReference type="AlphaFoldDB" id="A0A0K2U591"/>
<reference evidence="1" key="1">
    <citation type="submission" date="2014-05" db="EMBL/GenBank/DDBJ databases">
        <authorList>
            <person name="Chronopoulou M."/>
        </authorList>
    </citation>
    <scope>NUCLEOTIDE SEQUENCE</scope>
    <source>
        <tissue evidence="1">Whole organism</tissue>
    </source>
</reference>
<dbReference type="EMBL" id="HACA01015864">
    <property type="protein sequence ID" value="CDW33225.1"/>
    <property type="molecule type" value="Transcribed_RNA"/>
</dbReference>
<sequence length="48" mass="5428">LIRAESSVCLSFSYCIPFFHCLLFICSPLCSNTFTVQRIAIECVLPIK</sequence>
<protein>
    <submittedName>
        <fullName evidence="1">Uncharacterized protein</fullName>
    </submittedName>
</protein>
<organism evidence="1">
    <name type="scientific">Lepeophtheirus salmonis</name>
    <name type="common">Salmon louse</name>
    <name type="synonym">Caligus salmonis</name>
    <dbReference type="NCBI Taxonomy" id="72036"/>
    <lineage>
        <taxon>Eukaryota</taxon>
        <taxon>Metazoa</taxon>
        <taxon>Ecdysozoa</taxon>
        <taxon>Arthropoda</taxon>
        <taxon>Crustacea</taxon>
        <taxon>Multicrustacea</taxon>
        <taxon>Hexanauplia</taxon>
        <taxon>Copepoda</taxon>
        <taxon>Siphonostomatoida</taxon>
        <taxon>Caligidae</taxon>
        <taxon>Lepeophtheirus</taxon>
    </lineage>
</organism>
<accession>A0A0K2U591</accession>
<feature type="non-terminal residue" evidence="1">
    <location>
        <position position="1"/>
    </location>
</feature>
<name>A0A0K2U591_LEPSM</name>
<proteinExistence type="predicted"/>